<comment type="subcellular location">
    <subcellularLocation>
        <location evidence="7">Cell inner membrane</location>
        <topology evidence="7">Multi-pass membrane protein</topology>
    </subcellularLocation>
    <subcellularLocation>
        <location evidence="1">Cell membrane</location>
        <topology evidence="1">Multi-pass membrane protein</topology>
    </subcellularLocation>
</comment>
<evidence type="ECO:0000313" key="9">
    <source>
        <dbReference type="EMBL" id="UTW11544.1"/>
    </source>
</evidence>
<evidence type="ECO:0000256" key="5">
    <source>
        <dbReference type="ARBA" id="ARBA00022989"/>
    </source>
</evidence>
<organism evidence="9 10">
    <name type="scientific">Marinobacterium rhizophilum</name>
    <dbReference type="NCBI Taxonomy" id="420402"/>
    <lineage>
        <taxon>Bacteria</taxon>
        <taxon>Pseudomonadati</taxon>
        <taxon>Pseudomonadota</taxon>
        <taxon>Gammaproteobacteria</taxon>
        <taxon>Oceanospirillales</taxon>
        <taxon>Oceanospirillaceae</taxon>
        <taxon>Marinobacterium</taxon>
    </lineage>
</organism>
<evidence type="ECO:0000313" key="10">
    <source>
        <dbReference type="Proteomes" id="UP001058461"/>
    </source>
</evidence>
<dbReference type="InterPro" id="IPR003416">
    <property type="entry name" value="MgtC/SapB/SrpB/YhiD_fam"/>
</dbReference>
<dbReference type="PANTHER" id="PTHR33778">
    <property type="entry name" value="PROTEIN MGTC"/>
    <property type="match status" value="1"/>
</dbReference>
<keyword evidence="7" id="KW-0997">Cell inner membrane</keyword>
<evidence type="ECO:0000256" key="2">
    <source>
        <dbReference type="ARBA" id="ARBA00009298"/>
    </source>
</evidence>
<evidence type="ECO:0000259" key="8">
    <source>
        <dbReference type="Pfam" id="PF02308"/>
    </source>
</evidence>
<keyword evidence="4 7" id="KW-0812">Transmembrane</keyword>
<evidence type="ECO:0000256" key="7">
    <source>
        <dbReference type="RuleBase" id="RU365041"/>
    </source>
</evidence>
<evidence type="ECO:0000256" key="3">
    <source>
        <dbReference type="ARBA" id="ARBA00022475"/>
    </source>
</evidence>
<comment type="similarity">
    <text evidence="2 7">Belongs to the MgtC/SapB family.</text>
</comment>
<gene>
    <name evidence="9" type="ORF">KDW95_20185</name>
</gene>
<evidence type="ECO:0000256" key="6">
    <source>
        <dbReference type="ARBA" id="ARBA00023136"/>
    </source>
</evidence>
<keyword evidence="10" id="KW-1185">Reference proteome</keyword>
<dbReference type="InterPro" id="IPR049177">
    <property type="entry name" value="MgtC_SapB_SrpB_YhiD_N"/>
</dbReference>
<evidence type="ECO:0000256" key="4">
    <source>
        <dbReference type="ARBA" id="ARBA00022692"/>
    </source>
</evidence>
<dbReference type="Pfam" id="PF02308">
    <property type="entry name" value="MgtC"/>
    <property type="match status" value="1"/>
</dbReference>
<feature type="transmembrane region" description="Helical" evidence="7">
    <location>
        <begin position="20"/>
        <end position="39"/>
    </location>
</feature>
<protein>
    <recommendedName>
        <fullName evidence="7">Protein MgtC</fullName>
    </recommendedName>
</protein>
<accession>A0ABY5HHD7</accession>
<feature type="transmembrane region" description="Helical" evidence="7">
    <location>
        <begin position="75"/>
        <end position="92"/>
    </location>
</feature>
<keyword evidence="3" id="KW-1003">Cell membrane</keyword>
<dbReference type="PRINTS" id="PR01837">
    <property type="entry name" value="MGTCSAPBPROT"/>
</dbReference>
<proteinExistence type="inferred from homology"/>
<reference evidence="9" key="1">
    <citation type="submission" date="2021-04" db="EMBL/GenBank/DDBJ databases">
        <title>Oceanospirillales bacteria with DddD are important DMSP degraders in coastal seawater.</title>
        <authorList>
            <person name="Liu J."/>
        </authorList>
    </citation>
    <scope>NUCLEOTIDE SEQUENCE</scope>
    <source>
        <strain evidence="9">D13-1</strain>
    </source>
</reference>
<feature type="transmembrane region" description="Helical" evidence="7">
    <location>
        <begin position="51"/>
        <end position="69"/>
    </location>
</feature>
<feature type="transmembrane region" description="Helical" evidence="7">
    <location>
        <begin position="123"/>
        <end position="142"/>
    </location>
</feature>
<feature type="domain" description="MgtC/SapB/SrpB/YhiD N-terminal" evidence="8">
    <location>
        <begin position="24"/>
        <end position="144"/>
    </location>
</feature>
<sequence length="163" mass="16913">MRTLDTQTLTLLLDITPFHWSGILASVLAGTIVGIERQLLGKPCGIRTSSLIVLGTYLFIALAGAHFGGGDGSRVLGQIVTGIGFLGAGVILAKDGIVLGVTSAAAIWSLAAIGAVIGEGHHLTGVKLAVLVVFVLVGVDLLENSFSAMRRGVHAQFGRMRRK</sequence>
<dbReference type="Proteomes" id="UP001058461">
    <property type="component" value="Chromosome"/>
</dbReference>
<evidence type="ECO:0000256" key="1">
    <source>
        <dbReference type="ARBA" id="ARBA00004651"/>
    </source>
</evidence>
<keyword evidence="5 7" id="KW-1133">Transmembrane helix</keyword>
<name>A0ABY5HHD7_9GAMM</name>
<keyword evidence="6 7" id="KW-0472">Membrane</keyword>
<feature type="transmembrane region" description="Helical" evidence="7">
    <location>
        <begin position="97"/>
        <end position="117"/>
    </location>
</feature>
<dbReference type="EMBL" id="CP073347">
    <property type="protein sequence ID" value="UTW11544.1"/>
    <property type="molecule type" value="Genomic_DNA"/>
</dbReference>
<dbReference type="PANTHER" id="PTHR33778:SF1">
    <property type="entry name" value="MAGNESIUM TRANSPORTER YHID-RELATED"/>
    <property type="match status" value="1"/>
</dbReference>